<keyword evidence="3" id="KW-1185">Reference proteome</keyword>
<dbReference type="Proteomes" id="UP000265703">
    <property type="component" value="Unassembled WGS sequence"/>
</dbReference>
<accession>A0A397SJC6</accession>
<proteinExistence type="predicted"/>
<evidence type="ECO:0000256" key="1">
    <source>
        <dbReference type="SAM" id="MobiDB-lite"/>
    </source>
</evidence>
<dbReference type="OrthoDB" id="2354640at2759"/>
<evidence type="ECO:0000313" key="3">
    <source>
        <dbReference type="Proteomes" id="UP000265703"/>
    </source>
</evidence>
<feature type="compositionally biased region" description="Polar residues" evidence="1">
    <location>
        <begin position="110"/>
        <end position="133"/>
    </location>
</feature>
<comment type="caution">
    <text evidence="2">The sequence shown here is derived from an EMBL/GenBank/DDBJ whole genome shotgun (WGS) entry which is preliminary data.</text>
</comment>
<protein>
    <submittedName>
        <fullName evidence="2">Uncharacterized protein</fullName>
    </submittedName>
</protein>
<name>A0A397SJC6_9GLOM</name>
<dbReference type="EMBL" id="QKYT01000518">
    <property type="protein sequence ID" value="RIA84087.1"/>
    <property type="molecule type" value="Genomic_DNA"/>
</dbReference>
<feature type="region of interest" description="Disordered" evidence="1">
    <location>
        <begin position="110"/>
        <end position="140"/>
    </location>
</feature>
<organism evidence="2 3">
    <name type="scientific">Glomus cerebriforme</name>
    <dbReference type="NCBI Taxonomy" id="658196"/>
    <lineage>
        <taxon>Eukaryota</taxon>
        <taxon>Fungi</taxon>
        <taxon>Fungi incertae sedis</taxon>
        <taxon>Mucoromycota</taxon>
        <taxon>Glomeromycotina</taxon>
        <taxon>Glomeromycetes</taxon>
        <taxon>Glomerales</taxon>
        <taxon>Glomeraceae</taxon>
        <taxon>Glomus</taxon>
    </lineage>
</organism>
<reference evidence="2 3" key="1">
    <citation type="submission" date="2018-06" db="EMBL/GenBank/DDBJ databases">
        <title>Comparative genomics reveals the genomic features of Rhizophagus irregularis, R. cerebriforme, R. diaphanum and Gigaspora rosea, and their symbiotic lifestyle signature.</title>
        <authorList>
            <person name="Morin E."/>
            <person name="San Clemente H."/>
            <person name="Chen E.C.H."/>
            <person name="De La Providencia I."/>
            <person name="Hainaut M."/>
            <person name="Kuo A."/>
            <person name="Kohler A."/>
            <person name="Murat C."/>
            <person name="Tang N."/>
            <person name="Roy S."/>
            <person name="Loubradou J."/>
            <person name="Henrissat B."/>
            <person name="Grigoriev I.V."/>
            <person name="Corradi N."/>
            <person name="Roux C."/>
            <person name="Martin F.M."/>
        </authorList>
    </citation>
    <scope>NUCLEOTIDE SEQUENCE [LARGE SCALE GENOMIC DNA]</scope>
    <source>
        <strain evidence="2 3">DAOM 227022</strain>
    </source>
</reference>
<sequence length="430" mass="48927">MRKRSSLNKWLRSGVIKQNIKNTLDSTLDTLYRICQLNEQQEHSKIHNWFQERQKKQTPIIFRKTRISASGSHSTINIASSPNNIAGSPDNVAGSLNNIASSPDNVAGSLNNIASSPDNVAGSPNNIASTRDSSPPPIKRRYSFSEAEQGAVVETFLTFAEKALYNFLVKYEDKFPDILVENFASKQNPPVSKDFRDADVLCILKFIIENVKIFLKEKAFHGSYKSNPIELLKDFKKDVRHKNAHGIVENNKGRWCDLALQRVVHLTCEVVACLGSDNYEKVYNVKEKFDDEILRRWASRADISAPSSDFFTNLRNGSGTTSLNDETSNQSRAYPLKRKLDDTDFDQMTDFVCCAFKRIKEKETGEKQKILQLSLEKNETLIEIWRMAMIKRTCTEQINKFVWFSNLMFNLNLSFNTGDADHDGGSEKDR</sequence>
<evidence type="ECO:0000313" key="2">
    <source>
        <dbReference type="EMBL" id="RIA84087.1"/>
    </source>
</evidence>
<dbReference type="AlphaFoldDB" id="A0A397SJC6"/>
<gene>
    <name evidence="2" type="ORF">C1645_808944</name>
</gene>